<organism evidence="2 3">
    <name type="scientific">Dentiscutata erythropus</name>
    <dbReference type="NCBI Taxonomy" id="1348616"/>
    <lineage>
        <taxon>Eukaryota</taxon>
        <taxon>Fungi</taxon>
        <taxon>Fungi incertae sedis</taxon>
        <taxon>Mucoromycota</taxon>
        <taxon>Glomeromycotina</taxon>
        <taxon>Glomeromycetes</taxon>
        <taxon>Diversisporales</taxon>
        <taxon>Gigasporaceae</taxon>
        <taxon>Dentiscutata</taxon>
    </lineage>
</organism>
<dbReference type="OrthoDB" id="2421461at2759"/>
<evidence type="ECO:0000313" key="2">
    <source>
        <dbReference type="EMBL" id="CAG8675722.1"/>
    </source>
</evidence>
<keyword evidence="3" id="KW-1185">Reference proteome</keyword>
<dbReference type="EMBL" id="CAJVPY010007132">
    <property type="protein sequence ID" value="CAG8675722.1"/>
    <property type="molecule type" value="Genomic_DNA"/>
</dbReference>
<name>A0A9N9EKT3_9GLOM</name>
<proteinExistence type="predicted"/>
<evidence type="ECO:0000313" key="3">
    <source>
        <dbReference type="Proteomes" id="UP000789405"/>
    </source>
</evidence>
<evidence type="ECO:0000256" key="1">
    <source>
        <dbReference type="SAM" id="MobiDB-lite"/>
    </source>
</evidence>
<gene>
    <name evidence="2" type="ORF">DERYTH_LOCUS11500</name>
</gene>
<reference evidence="2" key="1">
    <citation type="submission" date="2021-06" db="EMBL/GenBank/DDBJ databases">
        <authorList>
            <person name="Kallberg Y."/>
            <person name="Tangrot J."/>
            <person name="Rosling A."/>
        </authorList>
    </citation>
    <scope>NUCLEOTIDE SEQUENCE</scope>
    <source>
        <strain evidence="2">MA453B</strain>
    </source>
</reference>
<sequence length="166" mass="18980">MLQKSKIWDYWNILSSKEISQLNSCSETSSNDKNDTEDFVFSSSNTQDQKGTKKLHPPVKCKYCSKKFKCGLATRMQSHTNNCYNASESAKTIKKLKLQDSDLTQQIIQQIIYDQSTTLLEVRIKVQLHSNEFWNDLKVIIRILKPIVAALKAFEADSSTISTTYS</sequence>
<protein>
    <submittedName>
        <fullName evidence="2">4046_t:CDS:1</fullName>
    </submittedName>
</protein>
<dbReference type="AlphaFoldDB" id="A0A9N9EKT3"/>
<accession>A0A9N9EKT3</accession>
<dbReference type="Proteomes" id="UP000789405">
    <property type="component" value="Unassembled WGS sequence"/>
</dbReference>
<feature type="region of interest" description="Disordered" evidence="1">
    <location>
        <begin position="25"/>
        <end position="53"/>
    </location>
</feature>
<comment type="caution">
    <text evidence="2">The sequence shown here is derived from an EMBL/GenBank/DDBJ whole genome shotgun (WGS) entry which is preliminary data.</text>
</comment>